<sequence length="137" mass="15430">MKKLMFCFFLLTGTFAFAQEDDVSIEGNTVTVKEKAPVWPGCESSVNTKDCFDQKLMEHVKNNYKYPRNDKGEFIRGKVVVKMHIDEEGKPVVTSVKGDQKPVIAAVETMLKKMPKMKPSTRGGKPTKISYTLPLNL</sequence>
<name>A0A0Q9ZCD7_9FLAO</name>
<dbReference type="Gene3D" id="3.30.1150.10">
    <property type="match status" value="1"/>
</dbReference>
<feature type="region of interest" description="Disordered" evidence="1">
    <location>
        <begin position="116"/>
        <end position="137"/>
    </location>
</feature>
<keyword evidence="5" id="KW-1185">Reference proteome</keyword>
<dbReference type="Pfam" id="PF03544">
    <property type="entry name" value="TonB_C"/>
    <property type="match status" value="1"/>
</dbReference>
<gene>
    <name evidence="4" type="ORF">APR42_02445</name>
</gene>
<keyword evidence="2" id="KW-0732">Signal</keyword>
<reference evidence="4" key="1">
    <citation type="submission" date="2015-10" db="EMBL/GenBank/DDBJ databases">
        <title>Draft genome sequence of Salegentibacter mishustinae KCTC 12263.</title>
        <authorList>
            <person name="Lin W."/>
            <person name="Zheng Q."/>
        </authorList>
    </citation>
    <scope>NUCLEOTIDE SEQUENCE [LARGE SCALE GENOMIC DNA]</scope>
    <source>
        <strain evidence="4">KCTC 12263</strain>
    </source>
</reference>
<protein>
    <recommendedName>
        <fullName evidence="3">TonB C-terminal domain-containing protein</fullName>
    </recommendedName>
</protein>
<evidence type="ECO:0000256" key="1">
    <source>
        <dbReference type="SAM" id="MobiDB-lite"/>
    </source>
</evidence>
<dbReference type="AlphaFoldDB" id="A0A0Q9ZCD7"/>
<evidence type="ECO:0000256" key="2">
    <source>
        <dbReference type="SAM" id="SignalP"/>
    </source>
</evidence>
<dbReference type="EMBL" id="LKTP01000001">
    <property type="protein sequence ID" value="KRG30741.1"/>
    <property type="molecule type" value="Genomic_DNA"/>
</dbReference>
<evidence type="ECO:0000259" key="3">
    <source>
        <dbReference type="Pfam" id="PF03544"/>
    </source>
</evidence>
<comment type="caution">
    <text evidence="4">The sequence shown here is derived from an EMBL/GenBank/DDBJ whole genome shotgun (WGS) entry which is preliminary data.</text>
</comment>
<feature type="chain" id="PRO_5006389336" description="TonB C-terminal domain-containing protein" evidence="2">
    <location>
        <begin position="19"/>
        <end position="137"/>
    </location>
</feature>
<dbReference type="Proteomes" id="UP000051643">
    <property type="component" value="Unassembled WGS sequence"/>
</dbReference>
<proteinExistence type="predicted"/>
<dbReference type="GO" id="GO:0055085">
    <property type="term" value="P:transmembrane transport"/>
    <property type="evidence" value="ECO:0007669"/>
    <property type="project" value="InterPro"/>
</dbReference>
<evidence type="ECO:0000313" key="4">
    <source>
        <dbReference type="EMBL" id="KRG30741.1"/>
    </source>
</evidence>
<accession>A0A0Q9ZCD7</accession>
<dbReference type="InterPro" id="IPR037682">
    <property type="entry name" value="TonB_C"/>
</dbReference>
<feature type="signal peptide" evidence="2">
    <location>
        <begin position="1"/>
        <end position="18"/>
    </location>
</feature>
<feature type="domain" description="TonB C-terminal" evidence="3">
    <location>
        <begin position="63"/>
        <end position="136"/>
    </location>
</feature>
<organism evidence="4 5">
    <name type="scientific">Salegentibacter mishustinae</name>
    <dbReference type="NCBI Taxonomy" id="270918"/>
    <lineage>
        <taxon>Bacteria</taxon>
        <taxon>Pseudomonadati</taxon>
        <taxon>Bacteroidota</taxon>
        <taxon>Flavobacteriia</taxon>
        <taxon>Flavobacteriales</taxon>
        <taxon>Flavobacteriaceae</taxon>
        <taxon>Salegentibacter</taxon>
    </lineage>
</organism>
<dbReference type="RefSeq" id="WP_057480565.1">
    <property type="nucleotide sequence ID" value="NZ_BMWR01000002.1"/>
</dbReference>
<evidence type="ECO:0000313" key="5">
    <source>
        <dbReference type="Proteomes" id="UP000051643"/>
    </source>
</evidence>
<dbReference type="SUPFAM" id="SSF74653">
    <property type="entry name" value="TolA/TonB C-terminal domain"/>
    <property type="match status" value="1"/>
</dbReference>
<dbReference type="STRING" id="270918.APR42_02445"/>